<keyword evidence="2" id="KW-1185">Reference proteome</keyword>
<accession>A0A449AC80</accession>
<organism evidence="1 2">
    <name type="scientific">Mycoplasmopsis bovirhinis</name>
    <dbReference type="NCBI Taxonomy" id="29553"/>
    <lineage>
        <taxon>Bacteria</taxon>
        <taxon>Bacillati</taxon>
        <taxon>Mycoplasmatota</taxon>
        <taxon>Mycoplasmoidales</taxon>
        <taxon>Metamycoplasmataceae</taxon>
        <taxon>Mycoplasmopsis</taxon>
    </lineage>
</organism>
<dbReference type="InterPro" id="IPR027417">
    <property type="entry name" value="P-loop_NTPase"/>
</dbReference>
<dbReference type="AlphaFoldDB" id="A0A449AC80"/>
<dbReference type="OrthoDB" id="399027at2"/>
<sequence length="298" mass="35123">MSKPILKTTNNNLNKLLETQIDQKKIVKKIKANSFLALIIERYQITDTEIFKYLPQLLTLEQEKHKDNLIWETTIYRNKQGKLSFIKQLRKTNLTNEYKIKQNILFKEYRSYLNDDILSLELLESFHDYPEIYDYLSDFYNDKSNLACLYLTGSIDSKRSYILSLIANNYAIKDKRIAFLDINLLEDKLKRSFNKNTLDIDVLLEDLAALDVVIFDEIGLKQLSMWFIDSFFLPLINQRFQSKGLTYFGSYYNFDELGKQLFKRGASGESLDPKGPLAKKLIYLIDQLSQEKVWINHE</sequence>
<reference evidence="1 2" key="1">
    <citation type="submission" date="2019-01" db="EMBL/GenBank/DDBJ databases">
        <authorList>
            <consortium name="Pathogen Informatics"/>
        </authorList>
    </citation>
    <scope>NUCLEOTIDE SEQUENCE [LARGE SCALE GENOMIC DNA]</scope>
    <source>
        <strain evidence="1 2">NCTC10118</strain>
    </source>
</reference>
<evidence type="ECO:0000313" key="2">
    <source>
        <dbReference type="Proteomes" id="UP000289952"/>
    </source>
</evidence>
<name>A0A449AC80_9BACT</name>
<dbReference type="Gene3D" id="3.40.50.300">
    <property type="entry name" value="P-loop containing nucleotide triphosphate hydrolases"/>
    <property type="match status" value="1"/>
</dbReference>
<gene>
    <name evidence="1" type="ORF">NCTC10118_00012</name>
</gene>
<dbReference type="RefSeq" id="WP_129620818.1">
    <property type="nucleotide sequence ID" value="NZ_LR214972.1"/>
</dbReference>
<proteinExistence type="predicted"/>
<protein>
    <submittedName>
        <fullName evidence="1">Primosomal protein DnaI</fullName>
    </submittedName>
</protein>
<dbReference type="SUPFAM" id="SSF52540">
    <property type="entry name" value="P-loop containing nucleoside triphosphate hydrolases"/>
    <property type="match status" value="1"/>
</dbReference>
<evidence type="ECO:0000313" key="1">
    <source>
        <dbReference type="EMBL" id="VEU62433.1"/>
    </source>
</evidence>
<dbReference type="EMBL" id="LR214972">
    <property type="protein sequence ID" value="VEU62433.1"/>
    <property type="molecule type" value="Genomic_DNA"/>
</dbReference>
<dbReference type="Proteomes" id="UP000289952">
    <property type="component" value="Chromosome"/>
</dbReference>